<dbReference type="Proteomes" id="UP000606786">
    <property type="component" value="Unassembled WGS sequence"/>
</dbReference>
<comment type="caution">
    <text evidence="2">The sequence shown here is derived from an EMBL/GenBank/DDBJ whole genome shotgun (WGS) entry which is preliminary data.</text>
</comment>
<feature type="compositionally biased region" description="Low complexity" evidence="1">
    <location>
        <begin position="363"/>
        <end position="394"/>
    </location>
</feature>
<feature type="compositionally biased region" description="Polar residues" evidence="1">
    <location>
        <begin position="65"/>
        <end position="88"/>
    </location>
</feature>
<evidence type="ECO:0000256" key="1">
    <source>
        <dbReference type="SAM" id="MobiDB-lite"/>
    </source>
</evidence>
<feature type="compositionally biased region" description="Low complexity" evidence="1">
    <location>
        <begin position="104"/>
        <end position="117"/>
    </location>
</feature>
<feature type="compositionally biased region" description="Low complexity" evidence="1">
    <location>
        <begin position="332"/>
        <end position="341"/>
    </location>
</feature>
<feature type="region of interest" description="Disordered" evidence="1">
    <location>
        <begin position="332"/>
        <end position="419"/>
    </location>
</feature>
<feature type="compositionally biased region" description="Low complexity" evidence="1">
    <location>
        <begin position="1"/>
        <end position="33"/>
    </location>
</feature>
<feature type="compositionally biased region" description="Polar residues" evidence="1">
    <location>
        <begin position="342"/>
        <end position="362"/>
    </location>
</feature>
<dbReference type="OrthoDB" id="9984614at2759"/>
<feature type="region of interest" description="Disordered" evidence="1">
    <location>
        <begin position="214"/>
        <end position="242"/>
    </location>
</feature>
<proteinExistence type="predicted"/>
<feature type="region of interest" description="Disordered" evidence="1">
    <location>
        <begin position="139"/>
        <end position="163"/>
    </location>
</feature>
<feature type="compositionally biased region" description="Low complexity" evidence="1">
    <location>
        <begin position="220"/>
        <end position="242"/>
    </location>
</feature>
<reference evidence="2" key="1">
    <citation type="submission" date="2020-11" db="EMBL/GenBank/DDBJ databases">
        <authorList>
            <person name="Whitehead M."/>
        </authorList>
    </citation>
    <scope>NUCLEOTIDE SEQUENCE</scope>
    <source>
        <strain evidence="2">EGII</strain>
    </source>
</reference>
<feature type="region of interest" description="Disordered" evidence="1">
    <location>
        <begin position="1"/>
        <end position="88"/>
    </location>
</feature>
<organism evidence="2 3">
    <name type="scientific">Ceratitis capitata</name>
    <name type="common">Mediterranean fruit fly</name>
    <name type="synonym">Tephritis capitata</name>
    <dbReference type="NCBI Taxonomy" id="7213"/>
    <lineage>
        <taxon>Eukaryota</taxon>
        <taxon>Metazoa</taxon>
        <taxon>Ecdysozoa</taxon>
        <taxon>Arthropoda</taxon>
        <taxon>Hexapoda</taxon>
        <taxon>Insecta</taxon>
        <taxon>Pterygota</taxon>
        <taxon>Neoptera</taxon>
        <taxon>Endopterygota</taxon>
        <taxon>Diptera</taxon>
        <taxon>Brachycera</taxon>
        <taxon>Muscomorpha</taxon>
        <taxon>Tephritoidea</taxon>
        <taxon>Tephritidae</taxon>
        <taxon>Ceratitis</taxon>
        <taxon>Ceratitis</taxon>
    </lineage>
</organism>
<gene>
    <name evidence="2" type="ORF">CCAP1982_LOCUS20813</name>
</gene>
<feature type="region of interest" description="Disordered" evidence="1">
    <location>
        <begin position="104"/>
        <end position="127"/>
    </location>
</feature>
<keyword evidence="3" id="KW-1185">Reference proteome</keyword>
<feature type="region of interest" description="Disordered" evidence="1">
    <location>
        <begin position="277"/>
        <end position="301"/>
    </location>
</feature>
<evidence type="ECO:0000313" key="2">
    <source>
        <dbReference type="EMBL" id="CAD7012708.1"/>
    </source>
</evidence>
<protein>
    <submittedName>
        <fullName evidence="2">(Mediterranean fruit fly) hypothetical protein</fullName>
    </submittedName>
</protein>
<dbReference type="EMBL" id="CAJHJT010000056">
    <property type="protein sequence ID" value="CAD7012708.1"/>
    <property type="molecule type" value="Genomic_DNA"/>
</dbReference>
<sequence length="597" mass="63107">MYANSKTTTKTKTTKTNANTTANNTKNNNNSSACEGVKNVEIDDSGNRNNSNNNKTATLNTSATHKSSNSTKPAETDNTTSTASSVGPQLSLFDQLKNSANLNNIKCGNNNNNNNNNESENDSIYKTKTPKNLTEWRKFAEDDSSNNSASSSSSGGSSSSSSSSINNGICNAHILSEKDSFQQKFIAAVLGKSNASSCQLKATKKDATQAAAKISHATVNSSNNNKNSNSSNSAQSSLSKMNSKNIDAKLPATEKQIAEPCGNILDLTLQPAAKRNMNSKAPGMVTPQKGHHESKVNSTTTAICKSSELKINSNTSTESVCDKAADSKLTNATTNAHNNSNEVASGNKGTNVNKPVNSNAGDNSNSNTNYVSTTSVGVSQQQQQQQQPEQQRPQIKFPVPTLPPPSSSSATKAAADKKSSNCINNSVGVVRGTKRFATATVTSAESVEPSTVNPSNNFPTPASTAHYFAQSKRQKQTAAVAAATNSSAHFAGILSDQQQKQYMDNLRALLDTEKLNSVYARHHQPQSASDLKAVVYSALTSALCGGNSATATAASKLWQPPIKLRRSGRRNVARIVAIHLSLLTGECVTEVQVICCI</sequence>
<feature type="compositionally biased region" description="Low complexity" evidence="1">
    <location>
        <begin position="47"/>
        <end position="64"/>
    </location>
</feature>
<evidence type="ECO:0000313" key="3">
    <source>
        <dbReference type="Proteomes" id="UP000606786"/>
    </source>
</evidence>
<name>A0A811V930_CERCA</name>
<dbReference type="AlphaFoldDB" id="A0A811V930"/>
<accession>A0A811V930</accession>
<feature type="compositionally biased region" description="Low complexity" evidence="1">
    <location>
        <begin position="145"/>
        <end position="163"/>
    </location>
</feature>